<dbReference type="InterPro" id="IPR039421">
    <property type="entry name" value="Type_1_exporter"/>
</dbReference>
<proteinExistence type="predicted"/>
<keyword evidence="2 8" id="KW-0812">Transmembrane</keyword>
<evidence type="ECO:0000313" key="11">
    <source>
        <dbReference type="EMBL" id="KAK7706011.1"/>
    </source>
</evidence>
<dbReference type="InterPro" id="IPR027417">
    <property type="entry name" value="P-loop_NTPase"/>
</dbReference>
<dbReference type="PROSITE" id="PS50893">
    <property type="entry name" value="ABC_TRANSPORTER_2"/>
    <property type="match status" value="2"/>
</dbReference>
<dbReference type="Gene3D" id="3.40.50.300">
    <property type="entry name" value="P-loop containing nucleotide triphosphate hydrolases"/>
    <property type="match status" value="2"/>
</dbReference>
<dbReference type="PANTHER" id="PTHR43394">
    <property type="entry name" value="ATP-DEPENDENT PERMEASE MDL1, MITOCHONDRIAL"/>
    <property type="match status" value="1"/>
</dbReference>
<feature type="transmembrane region" description="Helical" evidence="8">
    <location>
        <begin position="336"/>
        <end position="361"/>
    </location>
</feature>
<feature type="transmembrane region" description="Helical" evidence="8">
    <location>
        <begin position="115"/>
        <end position="137"/>
    </location>
</feature>
<dbReference type="InterPro" id="IPR011527">
    <property type="entry name" value="ABC1_TM_dom"/>
</dbReference>
<evidence type="ECO:0000256" key="1">
    <source>
        <dbReference type="ARBA" id="ARBA00004141"/>
    </source>
</evidence>
<keyword evidence="12" id="KW-1185">Reference proteome</keyword>
<dbReference type="InterPro" id="IPR003439">
    <property type="entry name" value="ABC_transporter-like_ATP-bd"/>
</dbReference>
<feature type="transmembrane region" description="Helical" evidence="8">
    <location>
        <begin position="804"/>
        <end position="832"/>
    </location>
</feature>
<feature type="domain" description="ABC transporter" evidence="9">
    <location>
        <begin position="398"/>
        <end position="677"/>
    </location>
</feature>
<evidence type="ECO:0000256" key="7">
    <source>
        <dbReference type="SAM" id="MobiDB-lite"/>
    </source>
</evidence>
<keyword evidence="6 8" id="KW-0472">Membrane</keyword>
<evidence type="ECO:0000256" key="5">
    <source>
        <dbReference type="ARBA" id="ARBA00022989"/>
    </source>
</evidence>
<dbReference type="InterPro" id="IPR036640">
    <property type="entry name" value="ABC1_TM_sf"/>
</dbReference>
<dbReference type="CDD" id="cd18577">
    <property type="entry name" value="ABC_6TM_Pgp_ABCB1_D1_like"/>
    <property type="match status" value="1"/>
</dbReference>
<dbReference type="SMART" id="SM00382">
    <property type="entry name" value="AAA"/>
    <property type="match status" value="2"/>
</dbReference>
<dbReference type="Gene3D" id="1.20.1560.10">
    <property type="entry name" value="ABC transporter type 1, transmembrane domain"/>
    <property type="match status" value="1"/>
</dbReference>
<feature type="compositionally biased region" description="Basic and acidic residues" evidence="7">
    <location>
        <begin position="700"/>
        <end position="711"/>
    </location>
</feature>
<feature type="transmembrane region" description="Helical" evidence="8">
    <location>
        <begin position="188"/>
        <end position="207"/>
    </location>
</feature>
<feature type="region of interest" description="Disordered" evidence="7">
    <location>
        <begin position="693"/>
        <end position="736"/>
    </location>
</feature>
<feature type="transmembrane region" description="Helical" evidence="8">
    <location>
        <begin position="911"/>
        <end position="930"/>
    </location>
</feature>
<evidence type="ECO:0000259" key="10">
    <source>
        <dbReference type="PROSITE" id="PS50929"/>
    </source>
</evidence>
<evidence type="ECO:0008006" key="13">
    <source>
        <dbReference type="Google" id="ProtNLM"/>
    </source>
</evidence>
<evidence type="ECO:0000256" key="8">
    <source>
        <dbReference type="SAM" id="Phobius"/>
    </source>
</evidence>
<dbReference type="SUPFAM" id="SSF52540">
    <property type="entry name" value="P-loop containing nucleoside triphosphate hydrolases"/>
    <property type="match status" value="2"/>
</dbReference>
<keyword evidence="3" id="KW-0547">Nucleotide-binding</keyword>
<evidence type="ECO:0000259" key="9">
    <source>
        <dbReference type="PROSITE" id="PS50893"/>
    </source>
</evidence>
<evidence type="ECO:0000256" key="4">
    <source>
        <dbReference type="ARBA" id="ARBA00022840"/>
    </source>
</evidence>
<evidence type="ECO:0000313" key="12">
    <source>
        <dbReference type="Proteomes" id="UP001430848"/>
    </source>
</evidence>
<reference evidence="11 12" key="1">
    <citation type="submission" date="2024-02" db="EMBL/GenBank/DDBJ databases">
        <title>De novo assembly and annotation of 12 fungi associated with fruit tree decline syndrome in Ontario, Canada.</title>
        <authorList>
            <person name="Sulman M."/>
            <person name="Ellouze W."/>
            <person name="Ilyukhin E."/>
        </authorList>
    </citation>
    <scope>NUCLEOTIDE SEQUENCE [LARGE SCALE GENOMIC DNA]</scope>
    <source>
        <strain evidence="11 12">M169</strain>
    </source>
</reference>
<feature type="domain" description="ABC transmembrane type-1" evidence="10">
    <location>
        <begin position="764"/>
        <end position="1052"/>
    </location>
</feature>
<name>A0ABR1NLS4_DIAER</name>
<feature type="transmembrane region" description="Helical" evidence="8">
    <location>
        <begin position="884"/>
        <end position="905"/>
    </location>
</feature>
<evidence type="ECO:0000256" key="3">
    <source>
        <dbReference type="ARBA" id="ARBA00022741"/>
    </source>
</evidence>
<evidence type="ECO:0000256" key="2">
    <source>
        <dbReference type="ARBA" id="ARBA00022692"/>
    </source>
</evidence>
<sequence length="1363" mass="146234">MSTPTNRLLNPAGATVDEQKTKYHLPVKKNFSPSSLDLSPAKGYFRLLFLTSKDSALDFTLVFIGFFASIGAGIPFPLLGILFGELVDDLNSTSCSTSSVDDGSLQAAVNRRVLLVIYVTIANFCLIWLHCGCWSLFGERVVRRLRYRYLSALLRQDLTYFETLPAGDITTRLDVDLTTVQAGTSEKVGIVVQSVSYFVAAYIVAFLKDPKLAGILVSLVPCFLLMALGGNYFTRKYAGRVTEGTTKATAIASESLAHMRLIKVFGAASRVESIYTSHLRSIQGAAVGKFLTASVQMGLLYFIAYCASAVAMWQGGLQIAESAATGVGNGITVGNVYTVIFVLVDASFIISLVAPFLTIFANASKASEKLFQTIQRQPPMEGTNQEQGIGCSSIVGDISFENVSFSYPSRPEVPVLENVSLFIPSNKMTGVVGLSGSGKSTIAALVERFYDPSAGKVTVDGTDLRNFSVNSYRRHVSIVEQIPTLFNRSMLENIAHGLVNSGRPEHQQLQEALLGGALAQLADDTRKGGDLDALAQQDPALQTIVRLTREAAELVGATEYIVRLPHGLATTVGPGGSMLSGGQKQRAAFARAVIRDPSILILDEATAALDSASEARIQHAMEKLSASRTTVVIAHRLSTIKNADNILVMERGGKVVEQGTYSSLMERDGIFASLVRLQSLKSDEVDVNLRSSGETVSDITKNEKKRTKDGVENLTNAEKSSEGEDSGDETNTHALENTKTSTRGFLSTFGAILGFARPQLLFIIFGIIAATIVGATNSAEAVIFGNVVGRLNSCRLPSEIREGASLFGGLFFGLALVEFLANLVSTASFGWVSEKLLFKTRVLSLRSLLDRSLHWHDSEGRTPGTLVAYISADAIAMSGMTGTVLGIAFSVIVSLISGIVLAHVIAWKIALVLLACVPVLFMSGFLRVRVQAKFAARHAKAFADSVAIAIEAVDSIRTISAFSLQKDAVNTFQRSLSGPYKSTLKSILYGNFWLALSFSIGNCLYALAYWWGAKQTSNGIYTQTQFFIVLTALLVAAQSSGQIFSLAPDISKAAVASRKVLSILPRGEKAFRVENEARWIAGDLEQGNNALAKSRGPRVDEKAQNGVAIALRHVNFAYPSRPDVSVLTDLSLDVPAGSFAALVGPSGAGKSTVLSLLERLYVPASGAITLDGIDITQAPEAAPGTMQTSFRDEMALVPQDTVLFSGTVAFNIGLGARPGEVATQAEIEQAARLACIHDTIEALPQGYETSCGTSAGLQFFSGGQKQRLCIARALVRRPRLLLLDESSSALDAESEARWEAALETVRAGGGVTIVAVAHRLRTIMKAGVIFIIENGRVLDHGSHKDLVARCERYKKDVLHQTLK</sequence>
<gene>
    <name evidence="11" type="ORF">SLS63_014052</name>
</gene>
<feature type="transmembrane region" description="Helical" evidence="8">
    <location>
        <begin position="213"/>
        <end position="233"/>
    </location>
</feature>
<keyword evidence="4" id="KW-0067">ATP-binding</keyword>
<dbReference type="PROSITE" id="PS50929">
    <property type="entry name" value="ABC_TM1F"/>
    <property type="match status" value="2"/>
</dbReference>
<organism evidence="11 12">
    <name type="scientific">Diaporthe eres</name>
    <name type="common">Phomopsis oblonga</name>
    <dbReference type="NCBI Taxonomy" id="83184"/>
    <lineage>
        <taxon>Eukaryota</taxon>
        <taxon>Fungi</taxon>
        <taxon>Dikarya</taxon>
        <taxon>Ascomycota</taxon>
        <taxon>Pezizomycotina</taxon>
        <taxon>Sordariomycetes</taxon>
        <taxon>Sordariomycetidae</taxon>
        <taxon>Diaporthales</taxon>
        <taxon>Diaporthaceae</taxon>
        <taxon>Diaporthe</taxon>
        <taxon>Diaporthe eres species complex</taxon>
    </lineage>
</organism>
<protein>
    <recommendedName>
        <fullName evidence="13">Leptomycin B resistance protein pmd1</fullName>
    </recommendedName>
</protein>
<keyword evidence="5 8" id="KW-1133">Transmembrane helix</keyword>
<feature type="transmembrane region" description="Helical" evidence="8">
    <location>
        <begin position="299"/>
        <end position="316"/>
    </location>
</feature>
<feature type="transmembrane region" description="Helical" evidence="8">
    <location>
        <begin position="56"/>
        <end position="83"/>
    </location>
</feature>
<dbReference type="SUPFAM" id="SSF90123">
    <property type="entry name" value="ABC transporter transmembrane region"/>
    <property type="match status" value="2"/>
</dbReference>
<feature type="transmembrane region" description="Helical" evidence="8">
    <location>
        <begin position="1020"/>
        <end position="1037"/>
    </location>
</feature>
<dbReference type="Proteomes" id="UP001430848">
    <property type="component" value="Unassembled WGS sequence"/>
</dbReference>
<accession>A0ABR1NLS4</accession>
<dbReference type="PROSITE" id="PS00211">
    <property type="entry name" value="ABC_TRANSPORTER_1"/>
    <property type="match status" value="2"/>
</dbReference>
<feature type="domain" description="ABC transmembrane type-1" evidence="10">
    <location>
        <begin position="63"/>
        <end position="362"/>
    </location>
</feature>
<comment type="caution">
    <text evidence="11">The sequence shown here is derived from an EMBL/GenBank/DDBJ whole genome shotgun (WGS) entry which is preliminary data.</text>
</comment>
<comment type="subcellular location">
    <subcellularLocation>
        <location evidence="1">Membrane</location>
        <topology evidence="1">Multi-pass membrane protein</topology>
    </subcellularLocation>
</comment>
<feature type="transmembrane region" description="Helical" evidence="8">
    <location>
        <begin position="987"/>
        <end position="1008"/>
    </location>
</feature>
<feature type="domain" description="ABC transporter" evidence="9">
    <location>
        <begin position="1111"/>
        <end position="1359"/>
    </location>
</feature>
<dbReference type="EMBL" id="JAKNSF020000228">
    <property type="protein sequence ID" value="KAK7706011.1"/>
    <property type="molecule type" value="Genomic_DNA"/>
</dbReference>
<dbReference type="InterPro" id="IPR017871">
    <property type="entry name" value="ABC_transporter-like_CS"/>
</dbReference>
<evidence type="ECO:0000256" key="6">
    <source>
        <dbReference type="ARBA" id="ARBA00023136"/>
    </source>
</evidence>
<dbReference type="Pfam" id="PF00005">
    <property type="entry name" value="ABC_tran"/>
    <property type="match status" value="2"/>
</dbReference>
<feature type="transmembrane region" description="Helical" evidence="8">
    <location>
        <begin position="760"/>
        <end position="784"/>
    </location>
</feature>
<dbReference type="Pfam" id="PF00664">
    <property type="entry name" value="ABC_membrane"/>
    <property type="match status" value="2"/>
</dbReference>
<dbReference type="PANTHER" id="PTHR43394:SF1">
    <property type="entry name" value="ATP-BINDING CASSETTE SUB-FAMILY B MEMBER 10, MITOCHONDRIAL"/>
    <property type="match status" value="1"/>
</dbReference>
<dbReference type="CDD" id="cd18578">
    <property type="entry name" value="ABC_6TM_Pgp_ABCB1_D2_like"/>
    <property type="match status" value="1"/>
</dbReference>
<dbReference type="InterPro" id="IPR003593">
    <property type="entry name" value="AAA+_ATPase"/>
</dbReference>